<dbReference type="PANTHER" id="PTHR42978:SF6">
    <property type="entry name" value="QUORUM-QUENCHING LACTONASE YTNP-RELATED"/>
    <property type="match status" value="1"/>
</dbReference>
<evidence type="ECO:0000256" key="3">
    <source>
        <dbReference type="ARBA" id="ARBA00022801"/>
    </source>
</evidence>
<feature type="chain" id="PRO_5017386925" evidence="5">
    <location>
        <begin position="21"/>
        <end position="304"/>
    </location>
</feature>
<dbReference type="EMBL" id="QWKX01000002">
    <property type="protein sequence ID" value="RIH79931.1"/>
    <property type="molecule type" value="Genomic_DNA"/>
</dbReference>
<dbReference type="OrthoDB" id="9802897at2"/>
<dbReference type="RefSeq" id="WP_081698424.1">
    <property type="nucleotide sequence ID" value="NZ_JBHSXZ010000022.1"/>
</dbReference>
<dbReference type="InterPro" id="IPR051013">
    <property type="entry name" value="MBL_superfamily_lactonases"/>
</dbReference>
<dbReference type="Gene3D" id="3.60.15.10">
    <property type="entry name" value="Ribonuclease Z/Hydroxyacylglutathione hydrolase-like"/>
    <property type="match status" value="1"/>
</dbReference>
<keyword evidence="2" id="KW-0479">Metal-binding</keyword>
<evidence type="ECO:0000256" key="5">
    <source>
        <dbReference type="SAM" id="SignalP"/>
    </source>
</evidence>
<evidence type="ECO:0000256" key="1">
    <source>
        <dbReference type="ARBA" id="ARBA00007749"/>
    </source>
</evidence>
<dbReference type="Proteomes" id="UP000266089">
    <property type="component" value="Unassembled WGS sequence"/>
</dbReference>
<dbReference type="NCBIfam" id="TIGR01409">
    <property type="entry name" value="TAT_signal_seq"/>
    <property type="match status" value="1"/>
</dbReference>
<dbReference type="InterPro" id="IPR019546">
    <property type="entry name" value="TAT_signal_bac_arc"/>
</dbReference>
<proteinExistence type="inferred from homology"/>
<keyword evidence="5" id="KW-0732">Signal</keyword>
<evidence type="ECO:0000259" key="6">
    <source>
        <dbReference type="SMART" id="SM00849"/>
    </source>
</evidence>
<dbReference type="GO" id="GO:0102007">
    <property type="term" value="F:acyl-L-homoserine-lactone lactonohydrolase activity"/>
    <property type="evidence" value="ECO:0007669"/>
    <property type="project" value="UniProtKB-EC"/>
</dbReference>
<dbReference type="InterPro" id="IPR006311">
    <property type="entry name" value="TAT_signal"/>
</dbReference>
<reference evidence="7 8" key="1">
    <citation type="submission" date="2018-08" db="EMBL/GenBank/DDBJ databases">
        <title>Meiothermus cateniformans JCM 15151 genome sequencing project.</title>
        <authorList>
            <person name="Da Costa M.S."/>
            <person name="Albuquerque L."/>
            <person name="Raposo P."/>
            <person name="Froufe H.J.C."/>
            <person name="Barroso C.S."/>
            <person name="Egas C."/>
        </authorList>
    </citation>
    <scope>NUCLEOTIDE SEQUENCE [LARGE SCALE GENOMIC DNA]</scope>
    <source>
        <strain evidence="7 8">JCM 15151</strain>
    </source>
</reference>
<organism evidence="7 8">
    <name type="scientific">Meiothermus taiwanensis</name>
    <dbReference type="NCBI Taxonomy" id="172827"/>
    <lineage>
        <taxon>Bacteria</taxon>
        <taxon>Thermotogati</taxon>
        <taxon>Deinococcota</taxon>
        <taxon>Deinococci</taxon>
        <taxon>Thermales</taxon>
        <taxon>Thermaceae</taxon>
        <taxon>Meiothermus</taxon>
    </lineage>
</organism>
<dbReference type="SUPFAM" id="SSF56281">
    <property type="entry name" value="Metallo-hydrolase/oxidoreductase"/>
    <property type="match status" value="1"/>
</dbReference>
<keyword evidence="4" id="KW-0862">Zinc</keyword>
<keyword evidence="3 7" id="KW-0378">Hydrolase</keyword>
<evidence type="ECO:0000313" key="7">
    <source>
        <dbReference type="EMBL" id="RIH79931.1"/>
    </source>
</evidence>
<dbReference type="GO" id="GO:0046872">
    <property type="term" value="F:metal ion binding"/>
    <property type="evidence" value="ECO:0007669"/>
    <property type="project" value="UniProtKB-KW"/>
</dbReference>
<dbReference type="SMART" id="SM00849">
    <property type="entry name" value="Lactamase_B"/>
    <property type="match status" value="1"/>
</dbReference>
<sequence>MSKLSRRQALKLLGTTGAVAAAGTIPTMAQQAPAMPNGAGFYRFKLGDFTLTVLSDGQTPPGNAFPNWGANPGRQAEFEAALRENFLEPTQFINNFNPMVIDTGRAKILVDTGRGQAGQLLSNLANAGLRPADINIVFITHGHGDHIGGLVRDGQPVFANAQHIIGEAELQFWLSQATPPANLVALRERFTRVRPGAEIAPGVTAVDTSGHTVGHLAVQVSSGGRTLWHLGDAGGHYILSLRFPDHYLGFDANPQQAVATRARLWQAAAAERIMVVGYHFAWPGVGYVRRAGNAYEFVPAFFTF</sequence>
<evidence type="ECO:0000256" key="4">
    <source>
        <dbReference type="ARBA" id="ARBA00022833"/>
    </source>
</evidence>
<protein>
    <submittedName>
        <fullName evidence="7">N-acyl homoserine lactonase</fullName>
        <ecNumber evidence="7">3.1.1.81</ecNumber>
    </submittedName>
</protein>
<dbReference type="PROSITE" id="PS51318">
    <property type="entry name" value="TAT"/>
    <property type="match status" value="1"/>
</dbReference>
<comment type="similarity">
    <text evidence="1">Belongs to the metallo-beta-lactamase superfamily.</text>
</comment>
<dbReference type="PANTHER" id="PTHR42978">
    <property type="entry name" value="QUORUM-QUENCHING LACTONASE YTNP-RELATED-RELATED"/>
    <property type="match status" value="1"/>
</dbReference>
<dbReference type="InterPro" id="IPR036866">
    <property type="entry name" value="RibonucZ/Hydroxyglut_hydro"/>
</dbReference>
<dbReference type="AlphaFoldDB" id="A0A399ECA0"/>
<name>A0A399ECA0_9DEIN</name>
<dbReference type="CDD" id="cd07720">
    <property type="entry name" value="OPHC2-like_MBL-fold"/>
    <property type="match status" value="1"/>
</dbReference>
<gene>
    <name evidence="7" type="primary">ahlD</name>
    <name evidence="7" type="ORF">Mcate_00160</name>
</gene>
<dbReference type="InterPro" id="IPR001279">
    <property type="entry name" value="Metallo-B-lactamas"/>
</dbReference>
<dbReference type="EC" id="3.1.1.81" evidence="7"/>
<comment type="caution">
    <text evidence="7">The sequence shown here is derived from an EMBL/GenBank/DDBJ whole genome shotgun (WGS) entry which is preliminary data.</text>
</comment>
<dbReference type="Pfam" id="PF00753">
    <property type="entry name" value="Lactamase_B"/>
    <property type="match status" value="1"/>
</dbReference>
<accession>A0A399ECA0</accession>
<feature type="domain" description="Metallo-beta-lactamase" evidence="6">
    <location>
        <begin position="95"/>
        <end position="278"/>
    </location>
</feature>
<feature type="signal peptide" evidence="5">
    <location>
        <begin position="1"/>
        <end position="20"/>
    </location>
</feature>
<evidence type="ECO:0000313" key="8">
    <source>
        <dbReference type="Proteomes" id="UP000266089"/>
    </source>
</evidence>
<evidence type="ECO:0000256" key="2">
    <source>
        <dbReference type="ARBA" id="ARBA00022723"/>
    </source>
</evidence>